<reference evidence="2" key="1">
    <citation type="submission" date="2018-05" db="EMBL/GenBank/DDBJ databases">
        <authorList>
            <person name="Lanie J.A."/>
            <person name="Ng W.-L."/>
            <person name="Kazmierczak K.M."/>
            <person name="Andrzejewski T.M."/>
            <person name="Davidsen T.M."/>
            <person name="Wayne K.J."/>
            <person name="Tettelin H."/>
            <person name="Glass J.I."/>
            <person name="Rusch D."/>
            <person name="Podicherti R."/>
            <person name="Tsui H.-C.T."/>
            <person name="Winkler M.E."/>
        </authorList>
    </citation>
    <scope>NUCLEOTIDE SEQUENCE</scope>
</reference>
<dbReference type="PANTHER" id="PTHR43677:SF1">
    <property type="entry name" value="ACRYLYL-COA REDUCTASE ACUI-RELATED"/>
    <property type="match status" value="1"/>
</dbReference>
<dbReference type="InterPro" id="IPR020843">
    <property type="entry name" value="ER"/>
</dbReference>
<organism evidence="2">
    <name type="scientific">marine metagenome</name>
    <dbReference type="NCBI Taxonomy" id="408172"/>
    <lineage>
        <taxon>unclassified sequences</taxon>
        <taxon>metagenomes</taxon>
        <taxon>ecological metagenomes</taxon>
    </lineage>
</organism>
<protein>
    <recommendedName>
        <fullName evidence="1">Enoyl reductase (ER) domain-containing protein</fullName>
    </recommendedName>
</protein>
<dbReference type="EMBL" id="UINC01038336">
    <property type="protein sequence ID" value="SVB35206.1"/>
    <property type="molecule type" value="Genomic_DNA"/>
</dbReference>
<dbReference type="SMART" id="SM00829">
    <property type="entry name" value="PKS_ER"/>
    <property type="match status" value="1"/>
</dbReference>
<dbReference type="GO" id="GO:0043957">
    <property type="term" value="F:acryloyl-CoA reductase (NADPH) activity"/>
    <property type="evidence" value="ECO:0007669"/>
    <property type="project" value="TreeGrafter"/>
</dbReference>
<sequence length="331" mass="35964">MQVTQPFLAYRIDRVDEKISGQLQHITLDDISPGDIIIRVHYSDINYKDALAATGTAPILRHFPLVGGIDLSGEVIESTDDRFNTGDLVSVLGCELSESRDGGYAEYARITADSPIAIPHGLDTRSVMAIGTAGFTTALAIHRMEINGQNPDQGPILVTGATGGVGSFAVDMLSSKGYEVHALTGKPSERDYLKRLGAHKVIDRNKLKIGTKPLESARWAGAIDNLGGDFLAWITRSVKPWGNIASVGLASSPELRTTVMPFILRSVSVLGINMSVPRKLRIELWNRLANDLKPCHLEEIVTREVSLLELPQAFDAFIAGEITGRTVVKIR</sequence>
<dbReference type="Gene3D" id="3.90.180.10">
    <property type="entry name" value="Medium-chain alcohol dehydrogenases, catalytic domain"/>
    <property type="match status" value="1"/>
</dbReference>
<proteinExistence type="predicted"/>
<dbReference type="Gene3D" id="3.40.50.720">
    <property type="entry name" value="NAD(P)-binding Rossmann-like Domain"/>
    <property type="match status" value="1"/>
</dbReference>
<dbReference type="InterPro" id="IPR013154">
    <property type="entry name" value="ADH-like_N"/>
</dbReference>
<evidence type="ECO:0000313" key="2">
    <source>
        <dbReference type="EMBL" id="SVB35206.1"/>
    </source>
</evidence>
<dbReference type="NCBIfam" id="TIGR02823">
    <property type="entry name" value="oxido_YhdH"/>
    <property type="match status" value="1"/>
</dbReference>
<dbReference type="CDD" id="cd05280">
    <property type="entry name" value="MDR_yhdh_yhfp"/>
    <property type="match status" value="1"/>
</dbReference>
<dbReference type="SUPFAM" id="SSF51735">
    <property type="entry name" value="NAD(P)-binding Rossmann-fold domains"/>
    <property type="match status" value="1"/>
</dbReference>
<dbReference type="SUPFAM" id="SSF50129">
    <property type="entry name" value="GroES-like"/>
    <property type="match status" value="1"/>
</dbReference>
<dbReference type="InterPro" id="IPR011032">
    <property type="entry name" value="GroES-like_sf"/>
</dbReference>
<dbReference type="InterPro" id="IPR051397">
    <property type="entry name" value="Zn-ADH-like_protein"/>
</dbReference>
<name>A0A382D9N8_9ZZZZ</name>
<evidence type="ECO:0000259" key="1">
    <source>
        <dbReference type="SMART" id="SM00829"/>
    </source>
</evidence>
<dbReference type="Pfam" id="PF08240">
    <property type="entry name" value="ADH_N"/>
    <property type="match status" value="1"/>
</dbReference>
<feature type="domain" description="Enoyl reductase (ER)" evidence="1">
    <location>
        <begin position="21"/>
        <end position="328"/>
    </location>
</feature>
<dbReference type="InterPro" id="IPR013149">
    <property type="entry name" value="ADH-like_C"/>
</dbReference>
<dbReference type="PANTHER" id="PTHR43677">
    <property type="entry name" value="SHORT-CHAIN DEHYDROGENASE/REDUCTASE"/>
    <property type="match status" value="1"/>
</dbReference>
<dbReference type="AlphaFoldDB" id="A0A382D9N8"/>
<dbReference type="InterPro" id="IPR036291">
    <property type="entry name" value="NAD(P)-bd_dom_sf"/>
</dbReference>
<gene>
    <name evidence="2" type="ORF">METZ01_LOCUS188060</name>
</gene>
<dbReference type="Pfam" id="PF00107">
    <property type="entry name" value="ADH_zinc_N"/>
    <property type="match status" value="1"/>
</dbReference>
<accession>A0A382D9N8</accession>
<dbReference type="InterPro" id="IPR014188">
    <property type="entry name" value="Acrylyl-CoA_reductase_AcuI"/>
</dbReference>